<accession>A0A9K3E9Q7</accession>
<reference evidence="1" key="1">
    <citation type="journal article" date="2017" name="Nature">
        <title>The sunflower genome provides insights into oil metabolism, flowering and Asterid evolution.</title>
        <authorList>
            <person name="Badouin H."/>
            <person name="Gouzy J."/>
            <person name="Grassa C.J."/>
            <person name="Murat F."/>
            <person name="Staton S.E."/>
            <person name="Cottret L."/>
            <person name="Lelandais-Briere C."/>
            <person name="Owens G.L."/>
            <person name="Carrere S."/>
            <person name="Mayjonade B."/>
            <person name="Legrand L."/>
            <person name="Gill N."/>
            <person name="Kane N.C."/>
            <person name="Bowers J.E."/>
            <person name="Hubner S."/>
            <person name="Bellec A."/>
            <person name="Berard A."/>
            <person name="Berges H."/>
            <person name="Blanchet N."/>
            <person name="Boniface M.C."/>
            <person name="Brunel D."/>
            <person name="Catrice O."/>
            <person name="Chaidir N."/>
            <person name="Claudel C."/>
            <person name="Donnadieu C."/>
            <person name="Faraut T."/>
            <person name="Fievet G."/>
            <person name="Helmstetter N."/>
            <person name="King M."/>
            <person name="Knapp S.J."/>
            <person name="Lai Z."/>
            <person name="Le Paslier M.C."/>
            <person name="Lippi Y."/>
            <person name="Lorenzon L."/>
            <person name="Mandel J.R."/>
            <person name="Marage G."/>
            <person name="Marchand G."/>
            <person name="Marquand E."/>
            <person name="Bret-Mestries E."/>
            <person name="Morien E."/>
            <person name="Nambeesan S."/>
            <person name="Nguyen T."/>
            <person name="Pegot-Espagnet P."/>
            <person name="Pouilly N."/>
            <person name="Raftis F."/>
            <person name="Sallet E."/>
            <person name="Schiex T."/>
            <person name="Thomas J."/>
            <person name="Vandecasteele C."/>
            <person name="Vares D."/>
            <person name="Vear F."/>
            <person name="Vautrin S."/>
            <person name="Crespi M."/>
            <person name="Mangin B."/>
            <person name="Burke J.M."/>
            <person name="Salse J."/>
            <person name="Munos S."/>
            <person name="Vincourt P."/>
            <person name="Rieseberg L.H."/>
            <person name="Langlade N.B."/>
        </authorList>
    </citation>
    <scope>NUCLEOTIDE SEQUENCE</scope>
    <source>
        <tissue evidence="1">Leaves</tissue>
    </source>
</reference>
<name>A0A9K3E9Q7_HELAN</name>
<proteinExistence type="predicted"/>
<evidence type="ECO:0000313" key="1">
    <source>
        <dbReference type="EMBL" id="KAF5769325.1"/>
    </source>
</evidence>
<protein>
    <submittedName>
        <fullName evidence="1">Uncharacterized protein</fullName>
    </submittedName>
</protein>
<organism evidence="1 2">
    <name type="scientific">Helianthus annuus</name>
    <name type="common">Common sunflower</name>
    <dbReference type="NCBI Taxonomy" id="4232"/>
    <lineage>
        <taxon>Eukaryota</taxon>
        <taxon>Viridiplantae</taxon>
        <taxon>Streptophyta</taxon>
        <taxon>Embryophyta</taxon>
        <taxon>Tracheophyta</taxon>
        <taxon>Spermatophyta</taxon>
        <taxon>Magnoliopsida</taxon>
        <taxon>eudicotyledons</taxon>
        <taxon>Gunneridae</taxon>
        <taxon>Pentapetalae</taxon>
        <taxon>asterids</taxon>
        <taxon>campanulids</taxon>
        <taxon>Asterales</taxon>
        <taxon>Asteraceae</taxon>
        <taxon>Asteroideae</taxon>
        <taxon>Heliantheae alliance</taxon>
        <taxon>Heliantheae</taxon>
        <taxon>Helianthus</taxon>
    </lineage>
</organism>
<gene>
    <name evidence="1" type="ORF">HanXRQr2_Chr14g0646921</name>
</gene>
<comment type="caution">
    <text evidence="1">The sequence shown here is derived from an EMBL/GenBank/DDBJ whole genome shotgun (WGS) entry which is preliminary data.</text>
</comment>
<dbReference type="EMBL" id="MNCJ02000329">
    <property type="protein sequence ID" value="KAF5769325.1"/>
    <property type="molecule type" value="Genomic_DNA"/>
</dbReference>
<dbReference type="AlphaFoldDB" id="A0A9K3E9Q7"/>
<dbReference type="Gramene" id="mRNA:HanXRQr2_Chr14g0646921">
    <property type="protein sequence ID" value="mRNA:HanXRQr2_Chr14g0646921"/>
    <property type="gene ID" value="HanXRQr2_Chr14g0646921"/>
</dbReference>
<dbReference type="Proteomes" id="UP000215914">
    <property type="component" value="Unassembled WGS sequence"/>
</dbReference>
<reference evidence="1" key="2">
    <citation type="submission" date="2020-06" db="EMBL/GenBank/DDBJ databases">
        <title>Helianthus annuus Genome sequencing and assembly Release 2.</title>
        <authorList>
            <person name="Gouzy J."/>
            <person name="Langlade N."/>
            <person name="Munos S."/>
        </authorList>
    </citation>
    <scope>NUCLEOTIDE SEQUENCE</scope>
    <source>
        <tissue evidence="1">Leaves</tissue>
    </source>
</reference>
<sequence>MLTPHPDNDLIDKDDLITQNVSCKNDKITNVSESNADVIEHEEDVCDKDCGGTKIRIGYSGDSYITVNWHRPKFDVCDGKAQMTWKLQ</sequence>
<evidence type="ECO:0000313" key="2">
    <source>
        <dbReference type="Proteomes" id="UP000215914"/>
    </source>
</evidence>
<keyword evidence="2" id="KW-1185">Reference proteome</keyword>